<organism evidence="2 3">
    <name type="scientific">Sphingomonas aurantiaca</name>
    <dbReference type="NCBI Taxonomy" id="185949"/>
    <lineage>
        <taxon>Bacteria</taxon>
        <taxon>Pseudomonadati</taxon>
        <taxon>Pseudomonadota</taxon>
        <taxon>Alphaproteobacteria</taxon>
        <taxon>Sphingomonadales</taxon>
        <taxon>Sphingomonadaceae</taxon>
        <taxon>Sphingomonas</taxon>
    </lineage>
</organism>
<feature type="compositionally biased region" description="Polar residues" evidence="1">
    <location>
        <begin position="33"/>
        <end position="42"/>
    </location>
</feature>
<feature type="region of interest" description="Disordered" evidence="1">
    <location>
        <begin position="23"/>
        <end position="60"/>
    </location>
</feature>
<evidence type="ECO:0000313" key="3">
    <source>
        <dbReference type="Proteomes" id="UP000326857"/>
    </source>
</evidence>
<gene>
    <name evidence="2" type="ORF">SPHINGO391_430058</name>
</gene>
<feature type="region of interest" description="Disordered" evidence="1">
    <location>
        <begin position="176"/>
        <end position="230"/>
    </location>
</feature>
<dbReference type="AlphaFoldDB" id="A0A5E7Z5P5"/>
<protein>
    <submittedName>
        <fullName evidence="2">Uncharacterized protein</fullName>
    </submittedName>
</protein>
<proteinExistence type="predicted"/>
<evidence type="ECO:0000256" key="1">
    <source>
        <dbReference type="SAM" id="MobiDB-lite"/>
    </source>
</evidence>
<sequence length="263" mass="27658">MARACSPSAGAAVMMLTTPPIAWLPQGTELGPRSTSIRSTELASRLPKSKPPPVEAGSLTRTPSITTKVWSDSAPRIRTPVSAPSVPLRVTVTPGVVASRSDTTTVCRRSISARSITVTAWPISLAGCATRVAVKTTSAASAAGSVWASADAAIAAALRRRRNFVMGHVLAEPPTTIRGPADVSRSRTPLRWGTRPHRSTRPRSGSTVTGRSPGFRVVAATPPSQAETQWRNRGGRYPVTVAGTAPVLRVGILTILPAHRLPF</sequence>
<name>A0A5E7Z5P5_9SPHN</name>
<accession>A0A5E7Z5P5</accession>
<reference evidence="2 3" key="1">
    <citation type="submission" date="2019-09" db="EMBL/GenBank/DDBJ databases">
        <authorList>
            <person name="Dittami M. S."/>
        </authorList>
    </citation>
    <scope>NUCLEOTIDE SEQUENCE [LARGE SCALE GENOMIC DNA]</scope>
    <source>
        <strain evidence="2">SPHINGO391</strain>
    </source>
</reference>
<dbReference type="Proteomes" id="UP000326857">
    <property type="component" value="Unassembled WGS sequence"/>
</dbReference>
<dbReference type="EMBL" id="CABVLI010000038">
    <property type="protein sequence ID" value="VVT12694.1"/>
    <property type="molecule type" value="Genomic_DNA"/>
</dbReference>
<evidence type="ECO:0000313" key="2">
    <source>
        <dbReference type="EMBL" id="VVT12694.1"/>
    </source>
</evidence>